<evidence type="ECO:0000313" key="2">
    <source>
        <dbReference type="Proteomes" id="UP000319375"/>
    </source>
</evidence>
<accession>A0A5C5RU03</accession>
<name>A0A5C5RU03_9ACTN</name>
<dbReference type="AlphaFoldDB" id="A0A5C5RU03"/>
<sequence>MADDERAERRRPRSAAKLADLTMIVRVPGRPADVRTFTDAEADEAQRYAAAHGAVVEALGGHPRS</sequence>
<proteinExistence type="predicted"/>
<gene>
    <name evidence="1" type="ORF">FK530_22525</name>
</gene>
<organism evidence="1 2">
    <name type="scientific">Tsukamurella conjunctivitidis</name>
    <dbReference type="NCBI Taxonomy" id="2592068"/>
    <lineage>
        <taxon>Bacteria</taxon>
        <taxon>Bacillati</taxon>
        <taxon>Actinomycetota</taxon>
        <taxon>Actinomycetes</taxon>
        <taxon>Mycobacteriales</taxon>
        <taxon>Tsukamurellaceae</taxon>
        <taxon>Tsukamurella</taxon>
    </lineage>
</organism>
<dbReference type="EMBL" id="VIGX01000025">
    <property type="protein sequence ID" value="TWS25615.1"/>
    <property type="molecule type" value="Genomic_DNA"/>
</dbReference>
<dbReference type="Proteomes" id="UP000319375">
    <property type="component" value="Unassembled WGS sequence"/>
</dbReference>
<keyword evidence="2" id="KW-1185">Reference proteome</keyword>
<dbReference type="RefSeq" id="WP_114514742.1">
    <property type="nucleotide sequence ID" value="NZ_VIGX01000025.1"/>
</dbReference>
<protein>
    <submittedName>
        <fullName evidence="1">Uncharacterized protein</fullName>
    </submittedName>
</protein>
<reference evidence="1 2" key="1">
    <citation type="submission" date="2019-06" db="EMBL/GenBank/DDBJ databases">
        <title>Tsukamurella conjunctivitidis sp. nov., Tsukamurella assacharolytica sp. nov. and Tsukamurella sputae sp. nov. isolated from patients with conjunctivitis, bacteraemia (lymphoma) and respiratory infection (sputum) in Hong Kong.</title>
        <authorList>
            <person name="Teng J.L.L."/>
            <person name="Lee H.H."/>
            <person name="Fong J.Y.H."/>
            <person name="Fok K.M.N."/>
            <person name="Lau S.K.P."/>
            <person name="Woo P.C.Y."/>
        </authorList>
    </citation>
    <scope>NUCLEOTIDE SEQUENCE [LARGE SCALE GENOMIC DNA]</scope>
    <source>
        <strain evidence="1 2">HKU72</strain>
    </source>
</reference>
<evidence type="ECO:0000313" key="1">
    <source>
        <dbReference type="EMBL" id="TWS25615.1"/>
    </source>
</evidence>
<comment type="caution">
    <text evidence="1">The sequence shown here is derived from an EMBL/GenBank/DDBJ whole genome shotgun (WGS) entry which is preliminary data.</text>
</comment>